<dbReference type="EMBL" id="JBBPBN010000002">
    <property type="protein sequence ID" value="KAK9044523.1"/>
    <property type="molecule type" value="Genomic_DNA"/>
</dbReference>
<comment type="caution">
    <text evidence="1">The sequence shown here is derived from an EMBL/GenBank/DDBJ whole genome shotgun (WGS) entry which is preliminary data.</text>
</comment>
<evidence type="ECO:0000313" key="2">
    <source>
        <dbReference type="Proteomes" id="UP001396334"/>
    </source>
</evidence>
<accession>A0ABR2U478</accession>
<evidence type="ECO:0000313" key="1">
    <source>
        <dbReference type="EMBL" id="KAK9044523.1"/>
    </source>
</evidence>
<name>A0ABR2U478_9ROSI</name>
<organism evidence="1 2">
    <name type="scientific">Hibiscus sabdariffa</name>
    <name type="common">roselle</name>
    <dbReference type="NCBI Taxonomy" id="183260"/>
    <lineage>
        <taxon>Eukaryota</taxon>
        <taxon>Viridiplantae</taxon>
        <taxon>Streptophyta</taxon>
        <taxon>Embryophyta</taxon>
        <taxon>Tracheophyta</taxon>
        <taxon>Spermatophyta</taxon>
        <taxon>Magnoliopsida</taxon>
        <taxon>eudicotyledons</taxon>
        <taxon>Gunneridae</taxon>
        <taxon>Pentapetalae</taxon>
        <taxon>rosids</taxon>
        <taxon>malvids</taxon>
        <taxon>Malvales</taxon>
        <taxon>Malvaceae</taxon>
        <taxon>Malvoideae</taxon>
        <taxon>Hibiscus</taxon>
    </lineage>
</organism>
<gene>
    <name evidence="1" type="ORF">V6N11_058423</name>
</gene>
<proteinExistence type="predicted"/>
<sequence>MLSSLNNMMSGKTEPNVELGHLLVLKRKFFGSASANRSPSRSLTGILPNHSIDVEEVGHREPEITARSKPLRRLGVEVFSLGGNKRKLPTIGVLQGKDVPNVKSGKNRCRGINNHGDIGCTIGCRGPSEVTFGTVISYRGVEASSMTPPVILVVAGLAMRRWSPPWVDCSPHFVKLARRYIMCLLMHKQLVRAIKRRLLPRTESFLRPMGGLL</sequence>
<reference evidence="1 2" key="1">
    <citation type="journal article" date="2024" name="G3 (Bethesda)">
        <title>Genome assembly of Hibiscus sabdariffa L. provides insights into metabolisms of medicinal natural products.</title>
        <authorList>
            <person name="Kim T."/>
        </authorList>
    </citation>
    <scope>NUCLEOTIDE SEQUENCE [LARGE SCALE GENOMIC DNA]</scope>
    <source>
        <strain evidence="1">TK-2024</strain>
        <tissue evidence="1">Old leaves</tissue>
    </source>
</reference>
<protein>
    <submittedName>
        <fullName evidence="1">Uncharacterized protein</fullName>
    </submittedName>
</protein>
<dbReference type="Proteomes" id="UP001396334">
    <property type="component" value="Unassembled WGS sequence"/>
</dbReference>
<keyword evidence="2" id="KW-1185">Reference proteome</keyword>